<keyword evidence="2" id="KW-0238">DNA-binding</keyword>
<keyword evidence="6" id="KW-1185">Reference proteome</keyword>
<dbReference type="InterPro" id="IPR059106">
    <property type="entry name" value="WHD_MalT"/>
</dbReference>
<dbReference type="GO" id="GO:0003677">
    <property type="term" value="F:DNA binding"/>
    <property type="evidence" value="ECO:0007669"/>
    <property type="project" value="UniProtKB-KW"/>
</dbReference>
<dbReference type="SUPFAM" id="SSF48452">
    <property type="entry name" value="TPR-like"/>
    <property type="match status" value="1"/>
</dbReference>
<evidence type="ECO:0000313" key="5">
    <source>
        <dbReference type="EMBL" id="TQE96802.1"/>
    </source>
</evidence>
<dbReference type="InterPro" id="IPR036388">
    <property type="entry name" value="WH-like_DNA-bd_sf"/>
</dbReference>
<dbReference type="InParanoid" id="A0A540VJA9"/>
<comment type="caution">
    <text evidence="5">The sequence shown here is derived from an EMBL/GenBank/DDBJ whole genome shotgun (WGS) entry which is preliminary data.</text>
</comment>
<reference evidence="5 6" key="1">
    <citation type="submission" date="2019-06" db="EMBL/GenBank/DDBJ databases">
        <title>Genome sequence of Litorilinea aerophila BAA-2444.</title>
        <authorList>
            <person name="Maclea K.S."/>
            <person name="Maurais E.G."/>
            <person name="Iannazzi L.C."/>
        </authorList>
    </citation>
    <scope>NUCLEOTIDE SEQUENCE [LARGE SCALE GENOMIC DNA]</scope>
    <source>
        <strain evidence="5 6">ATCC BAA-2444</strain>
    </source>
</reference>
<dbReference type="Gene3D" id="1.25.40.10">
    <property type="entry name" value="Tetratricopeptide repeat domain"/>
    <property type="match status" value="1"/>
</dbReference>
<dbReference type="Proteomes" id="UP000317371">
    <property type="component" value="Unassembled WGS sequence"/>
</dbReference>
<evidence type="ECO:0000259" key="4">
    <source>
        <dbReference type="PROSITE" id="PS50043"/>
    </source>
</evidence>
<dbReference type="CDD" id="cd06170">
    <property type="entry name" value="LuxR_C_like"/>
    <property type="match status" value="1"/>
</dbReference>
<gene>
    <name evidence="5" type="ORF">FKZ61_05960</name>
</gene>
<dbReference type="Gene3D" id="1.10.10.10">
    <property type="entry name" value="Winged helix-like DNA-binding domain superfamily/Winged helix DNA-binding domain"/>
    <property type="match status" value="1"/>
</dbReference>
<dbReference type="PANTHER" id="PTHR44688:SF16">
    <property type="entry name" value="DNA-BINDING TRANSCRIPTIONAL ACTIVATOR DEVR_DOSR"/>
    <property type="match status" value="1"/>
</dbReference>
<feature type="domain" description="HTH luxR-type" evidence="4">
    <location>
        <begin position="755"/>
        <end position="820"/>
    </location>
</feature>
<dbReference type="PANTHER" id="PTHR44688">
    <property type="entry name" value="DNA-BINDING TRANSCRIPTIONAL ACTIVATOR DEVR_DOSR"/>
    <property type="match status" value="1"/>
</dbReference>
<dbReference type="GO" id="GO:0006355">
    <property type="term" value="P:regulation of DNA-templated transcription"/>
    <property type="evidence" value="ECO:0007669"/>
    <property type="project" value="InterPro"/>
</dbReference>
<dbReference type="Pfam" id="PF25873">
    <property type="entry name" value="WHD_MalT"/>
    <property type="match status" value="1"/>
</dbReference>
<accession>A0A540VJA9</accession>
<keyword evidence="3" id="KW-0804">Transcription</keyword>
<dbReference type="InterPro" id="IPR016032">
    <property type="entry name" value="Sig_transdc_resp-reg_C-effctor"/>
</dbReference>
<evidence type="ECO:0000256" key="1">
    <source>
        <dbReference type="ARBA" id="ARBA00023015"/>
    </source>
</evidence>
<dbReference type="PRINTS" id="PR00038">
    <property type="entry name" value="HTHLUXR"/>
</dbReference>
<dbReference type="InterPro" id="IPR000792">
    <property type="entry name" value="Tscrpt_reg_LuxR_C"/>
</dbReference>
<evidence type="ECO:0000256" key="2">
    <source>
        <dbReference type="ARBA" id="ARBA00023125"/>
    </source>
</evidence>
<dbReference type="PROSITE" id="PS50043">
    <property type="entry name" value="HTH_LUXR_2"/>
    <property type="match status" value="1"/>
</dbReference>
<dbReference type="EMBL" id="VIGC01000006">
    <property type="protein sequence ID" value="TQE96802.1"/>
    <property type="molecule type" value="Genomic_DNA"/>
</dbReference>
<sequence>MAIVYTCQKGISLTALCGLHYTSGREAAKSGGLPCLRQRLCLRPTSWYNPFMTSPILATKFYIPSPPPQAVSRPRLLDRLNAGLHGKLTLISAPAGYGKTTLAAEWVYQFQDAPDVRVCWLSLAEDDSDPLQFFAYLSAAMGSVPGVRSTLPKLLRSGQPTPARHLMAAFIHDVSAVSGCIYLVLDDYHAIASAAVEEAVSFLLQHMPPQMNLLLVSRTDPGFPLSRLRARGQLVELRADELRFTAGEAAEFLRRGMGVSLTSHQIAALEARTEGWIAGLQMAALSMRNRTDVDSFVASFTGSHRFIMDYLMEEVLAHQPAVVRDFLTKTAPLHHLCGELCDAVLAGIHEPPERPAQEILEQLEADNIFLVPLDEERRWYRYHHLFADLLRKNMSAELACAVRKQAARWSLEHNRTGDAIEYALAARDYEAAAPVLAEQGLSFLFRGKLATLQRWLDAFPDEFLSRHPRLCLHYGWVLLNQGRTDAVEPYLRTAELAAPDDNAIRAVTALIRGNIARTNEDIETALHEAQIALQLTPPENALTQGAALLQVGAVQIMTGKPATAVATLSQSLDLARQTQNLNVAFLSGGYLGLAHILLEELEQAETVLQNTQAHAQHLGLEQSPLLLYVHLGLAHLAFSKQALGQARSEVKQAVAHCRLTNEQGGLRCSLMLAALIEQAAGQRKAAWQAFEDARTIPSMLGNPEIRRQMGMIERTLHAPAPSPEHVKVARFLAAGAPLSYAQAAIAQTRTHERLPQALVEPLSNREQEILALIAAGRKNREIAEELVISLNTVLYHTKNIYGKLGVNKRMLAVRRAQELGLL</sequence>
<dbReference type="SUPFAM" id="SSF46894">
    <property type="entry name" value="C-terminal effector domain of the bipartite response regulators"/>
    <property type="match status" value="1"/>
</dbReference>
<evidence type="ECO:0000313" key="6">
    <source>
        <dbReference type="Proteomes" id="UP000317371"/>
    </source>
</evidence>
<dbReference type="SUPFAM" id="SSF52540">
    <property type="entry name" value="P-loop containing nucleoside triphosphate hydrolases"/>
    <property type="match status" value="1"/>
</dbReference>
<dbReference type="SMART" id="SM00421">
    <property type="entry name" value="HTH_LUXR"/>
    <property type="match status" value="1"/>
</dbReference>
<organism evidence="5 6">
    <name type="scientific">Litorilinea aerophila</name>
    <dbReference type="NCBI Taxonomy" id="1204385"/>
    <lineage>
        <taxon>Bacteria</taxon>
        <taxon>Bacillati</taxon>
        <taxon>Chloroflexota</taxon>
        <taxon>Caldilineae</taxon>
        <taxon>Caldilineales</taxon>
        <taxon>Caldilineaceae</taxon>
        <taxon>Litorilinea</taxon>
    </lineage>
</organism>
<keyword evidence="1" id="KW-0805">Transcription regulation</keyword>
<dbReference type="PROSITE" id="PS00622">
    <property type="entry name" value="HTH_LUXR_1"/>
    <property type="match status" value="1"/>
</dbReference>
<evidence type="ECO:0000256" key="3">
    <source>
        <dbReference type="ARBA" id="ARBA00023163"/>
    </source>
</evidence>
<dbReference type="OrthoDB" id="1137593at2"/>
<dbReference type="Pfam" id="PF00196">
    <property type="entry name" value="GerE"/>
    <property type="match status" value="1"/>
</dbReference>
<dbReference type="InterPro" id="IPR027417">
    <property type="entry name" value="P-loop_NTPase"/>
</dbReference>
<protein>
    <recommendedName>
        <fullName evidence="4">HTH luxR-type domain-containing protein</fullName>
    </recommendedName>
</protein>
<proteinExistence type="predicted"/>
<dbReference type="InterPro" id="IPR011990">
    <property type="entry name" value="TPR-like_helical_dom_sf"/>
</dbReference>
<dbReference type="Gene3D" id="3.40.50.300">
    <property type="entry name" value="P-loop containing nucleotide triphosphate hydrolases"/>
    <property type="match status" value="1"/>
</dbReference>
<dbReference type="AlphaFoldDB" id="A0A540VJA9"/>
<name>A0A540VJA9_9CHLR</name>